<organism evidence="1 2">
    <name type="scientific">Epilithonimonas zeae</name>
    <dbReference type="NCBI Taxonomy" id="1416779"/>
    <lineage>
        <taxon>Bacteria</taxon>
        <taxon>Pseudomonadati</taxon>
        <taxon>Bacteroidota</taxon>
        <taxon>Flavobacteriia</taxon>
        <taxon>Flavobacteriales</taxon>
        <taxon>Weeksellaceae</taxon>
        <taxon>Chryseobacterium group</taxon>
        <taxon>Epilithonimonas</taxon>
    </lineage>
</organism>
<proteinExistence type="predicted"/>
<dbReference type="OrthoDB" id="5984340at2"/>
<accession>A0A1N6GJN9</accession>
<name>A0A1N6GJN9_9FLAO</name>
<keyword evidence="2" id="KW-1185">Reference proteome</keyword>
<evidence type="ECO:0008006" key="3">
    <source>
        <dbReference type="Google" id="ProtNLM"/>
    </source>
</evidence>
<dbReference type="STRING" id="1416779.SAMN05444409_1891"/>
<evidence type="ECO:0000313" key="1">
    <source>
        <dbReference type="EMBL" id="SIO07729.1"/>
    </source>
</evidence>
<reference evidence="2" key="1">
    <citation type="submission" date="2016-11" db="EMBL/GenBank/DDBJ databases">
        <authorList>
            <person name="Varghese N."/>
            <person name="Submissions S."/>
        </authorList>
    </citation>
    <scope>NUCLEOTIDE SEQUENCE [LARGE SCALE GENOMIC DNA]</scope>
    <source>
        <strain evidence="2">DSM 27623</strain>
    </source>
</reference>
<evidence type="ECO:0000313" key="2">
    <source>
        <dbReference type="Proteomes" id="UP000185207"/>
    </source>
</evidence>
<dbReference type="EMBL" id="FSRK01000001">
    <property type="protein sequence ID" value="SIO07729.1"/>
    <property type="molecule type" value="Genomic_DNA"/>
</dbReference>
<gene>
    <name evidence="1" type="ORF">SAMN05444409_1891</name>
</gene>
<dbReference type="AlphaFoldDB" id="A0A1N6GJN9"/>
<dbReference type="RefSeq" id="WP_074234977.1">
    <property type="nucleotide sequence ID" value="NZ_FSRK01000001.1"/>
</dbReference>
<sequence length="258" mass="30191">MKSKFFQIFLITLFALQSCKKETEQENLSKTEVRKPKDSVKSIIVEESKKELQYSIEVEKIDSLEYLHFAVKNNINKKKITKITDFNQAKKLLKGIIEFDENPDYDNHPLVKKIHFRNGKEYGNTNEYDYYSFIAYYPEEDILLCEGGHTTDISFNLKNGKETEETGNPDYINFSPSGKFRLNGHFGGQECSSYFIQKKIDDDYVKTIQLDDEFEKLTKVWLCIVGESFWADDNTLFLTESSEFGKAKKYFKVKIIEK</sequence>
<protein>
    <recommendedName>
        <fullName evidence="3">Lipoprotein</fullName>
    </recommendedName>
</protein>
<dbReference type="Proteomes" id="UP000185207">
    <property type="component" value="Unassembled WGS sequence"/>
</dbReference>
<dbReference type="PROSITE" id="PS51257">
    <property type="entry name" value="PROKAR_LIPOPROTEIN"/>
    <property type="match status" value="1"/>
</dbReference>